<keyword evidence="10 12" id="KW-0456">Lyase</keyword>
<keyword evidence="3 12" id="KW-0949">S-adenosyl-L-methionine</keyword>
<dbReference type="RefSeq" id="WP_264981848.1">
    <property type="nucleotide sequence ID" value="NZ_AP026708.1"/>
</dbReference>
<feature type="binding site" evidence="12">
    <location>
        <position position="30"/>
    </location>
    <ligand>
        <name>S-adenosyl-L-methionine</name>
        <dbReference type="ChEBI" id="CHEBI:59789"/>
    </ligand>
</feature>
<name>A0ABM8ATX8_9BACT</name>
<dbReference type="EC" id="4.1.99.22" evidence="1 12"/>
<dbReference type="InterPro" id="IPR006638">
    <property type="entry name" value="Elp3/MiaA/NifB-like_rSAM"/>
</dbReference>
<reference evidence="14" key="1">
    <citation type="submission" date="2022-08" db="EMBL/GenBank/DDBJ databases">
        <title>Genome Sequence of the sulphate-reducing bacterium, Pseudodesulfovibrio portus JCM14722.</title>
        <authorList>
            <person name="Kondo R."/>
            <person name="Kataoka T."/>
        </authorList>
    </citation>
    <scope>NUCLEOTIDE SEQUENCE</scope>
    <source>
        <strain evidence="14">JCM 14722</strain>
    </source>
</reference>
<feature type="binding site" evidence="12">
    <location>
        <position position="191"/>
    </location>
    <ligand>
        <name>S-adenosyl-L-methionine</name>
        <dbReference type="ChEBI" id="CHEBI:59789"/>
    </ligand>
</feature>
<evidence type="ECO:0000256" key="9">
    <source>
        <dbReference type="ARBA" id="ARBA00023150"/>
    </source>
</evidence>
<dbReference type="InterPro" id="IPR007197">
    <property type="entry name" value="rSAM"/>
</dbReference>
<keyword evidence="6 12" id="KW-0408">Iron</keyword>
<dbReference type="SUPFAM" id="SSF102114">
    <property type="entry name" value="Radical SAM enzymes"/>
    <property type="match status" value="1"/>
</dbReference>
<keyword evidence="15" id="KW-1185">Reference proteome</keyword>
<comment type="pathway">
    <text evidence="12">Cofactor biosynthesis; molybdopterin biosynthesis.</text>
</comment>
<dbReference type="CDD" id="cd01335">
    <property type="entry name" value="Radical_SAM"/>
    <property type="match status" value="1"/>
</dbReference>
<evidence type="ECO:0000256" key="10">
    <source>
        <dbReference type="ARBA" id="ARBA00023239"/>
    </source>
</evidence>
<dbReference type="PROSITE" id="PS01305">
    <property type="entry name" value="MOAA_NIFB_PQQE"/>
    <property type="match status" value="1"/>
</dbReference>
<comment type="cofactor">
    <cofactor evidence="12">
        <name>[4Fe-4S] cluster</name>
        <dbReference type="ChEBI" id="CHEBI:49883"/>
    </cofactor>
    <text evidence="12">Binds 2 [4Fe-4S] clusters. Binds 1 [4Fe-4S] cluster coordinated with 3 cysteines and an exchangeable S-adenosyl-L-methionine and 1 [4Fe-4S] cluster coordinated with 3 cysteines and the GTP-derived substrate.</text>
</comment>
<dbReference type="EMBL" id="AP026708">
    <property type="protein sequence ID" value="BDQ34956.1"/>
    <property type="molecule type" value="Genomic_DNA"/>
</dbReference>
<dbReference type="SFLD" id="SFLDS00029">
    <property type="entry name" value="Radical_SAM"/>
    <property type="match status" value="1"/>
</dbReference>
<dbReference type="PROSITE" id="PS51918">
    <property type="entry name" value="RADICAL_SAM"/>
    <property type="match status" value="1"/>
</dbReference>
<feature type="binding site" evidence="12">
    <location>
        <begin position="262"/>
        <end position="264"/>
    </location>
    <ligand>
        <name>GTP</name>
        <dbReference type="ChEBI" id="CHEBI:37565"/>
    </ligand>
</feature>
<dbReference type="InterPro" id="IPR040064">
    <property type="entry name" value="MoaA-like"/>
</dbReference>
<dbReference type="InterPro" id="IPR000385">
    <property type="entry name" value="MoaA_NifB_PqqE_Fe-S-bd_CS"/>
</dbReference>
<sequence>MIAPLEDSHGRAVSYMRISVTDRCNLRCTYCAGEGMEFIPHPDILRYEEIMDLISMSRNLGVQKVRFTGGEPFVRKGFADFMVAAAGRFPEIDMCVTTNATLIGEHVEGLARAGIRRVNISLDTMDRSKYERITGRDQFLTVRENIDRCLDAGMALKVNAVAMKGVNDDEMGDFVEFAARRALDFRFIEFMPVGLETGWDDSLVWTADDILAEAGKYANLSPVTGEGQRRRGPARMYDIEGGKGRIGLITPYTNHFCATCNRLRITSDGMLRTCLFSDKVYRLRPALRHPRLNVDAVERIIRAAGRSKPIGHELLERMSAGQEGVCSTRMASIGG</sequence>
<dbReference type="Pfam" id="PF06463">
    <property type="entry name" value="Mob_synth_C"/>
    <property type="match status" value="1"/>
</dbReference>
<evidence type="ECO:0000313" key="15">
    <source>
        <dbReference type="Proteomes" id="UP001061361"/>
    </source>
</evidence>
<dbReference type="Gene3D" id="3.20.20.70">
    <property type="entry name" value="Aldolase class I"/>
    <property type="match status" value="1"/>
</dbReference>
<dbReference type="SFLD" id="SFLDG01067">
    <property type="entry name" value="SPASM/twitch_domain_containing"/>
    <property type="match status" value="1"/>
</dbReference>
<feature type="binding site" evidence="12">
    <location>
        <position position="28"/>
    </location>
    <ligand>
        <name>[4Fe-4S] cluster</name>
        <dbReference type="ChEBI" id="CHEBI:49883"/>
        <label>1</label>
        <note>4Fe-4S-S-AdoMet</note>
    </ligand>
</feature>
<accession>A0ABM8ATX8</accession>
<keyword evidence="2 12" id="KW-0004">4Fe-4S</keyword>
<protein>
    <recommendedName>
        <fullName evidence="1 12">GTP 3',8-cyclase</fullName>
        <ecNumber evidence="1 12">4.1.99.22</ecNumber>
    </recommendedName>
    <alternativeName>
        <fullName evidence="12">Molybdenum cofactor biosynthesis protein A</fullName>
    </alternativeName>
</protein>
<evidence type="ECO:0000256" key="4">
    <source>
        <dbReference type="ARBA" id="ARBA00022723"/>
    </source>
</evidence>
<evidence type="ECO:0000256" key="3">
    <source>
        <dbReference type="ARBA" id="ARBA00022691"/>
    </source>
</evidence>
<keyword evidence="9 12" id="KW-0501">Molybdenum cofactor biosynthesis</keyword>
<evidence type="ECO:0000256" key="2">
    <source>
        <dbReference type="ARBA" id="ARBA00022485"/>
    </source>
</evidence>
<keyword evidence="5 12" id="KW-0547">Nucleotide-binding</keyword>
<feature type="binding site" evidence="12">
    <location>
        <position position="97"/>
    </location>
    <ligand>
        <name>GTP</name>
        <dbReference type="ChEBI" id="CHEBI:37565"/>
    </ligand>
</feature>
<dbReference type="InterPro" id="IPR058240">
    <property type="entry name" value="rSAM_sf"/>
</dbReference>
<feature type="binding site" evidence="12">
    <location>
        <position position="17"/>
    </location>
    <ligand>
        <name>GTP</name>
        <dbReference type="ChEBI" id="CHEBI:37565"/>
    </ligand>
</feature>
<keyword evidence="7 12" id="KW-0411">Iron-sulfur</keyword>
<comment type="function">
    <text evidence="12">Catalyzes the cyclization of GTP to (8S)-3',8-cyclo-7,8-dihydroguanosine 5'-triphosphate.</text>
</comment>
<dbReference type="CDD" id="cd21117">
    <property type="entry name" value="Twitch_MoaA"/>
    <property type="match status" value="1"/>
</dbReference>
<feature type="binding site" evidence="12">
    <location>
        <position position="260"/>
    </location>
    <ligand>
        <name>[4Fe-4S] cluster</name>
        <dbReference type="ChEBI" id="CHEBI:49883"/>
        <label>2</label>
        <note>4Fe-4S-substrate</note>
    </ligand>
</feature>
<feature type="binding site" evidence="12">
    <location>
        <position position="24"/>
    </location>
    <ligand>
        <name>[4Fe-4S] cluster</name>
        <dbReference type="ChEBI" id="CHEBI:49883"/>
        <label>1</label>
        <note>4Fe-4S-S-AdoMet</note>
    </ligand>
</feature>
<proteinExistence type="inferred from homology"/>
<dbReference type="PANTHER" id="PTHR22960:SF0">
    <property type="entry name" value="MOLYBDENUM COFACTOR BIOSYNTHESIS PROTEIN 1"/>
    <property type="match status" value="1"/>
</dbReference>
<comment type="similarity">
    <text evidence="12">Belongs to the radical SAM superfamily. MoaA family.</text>
</comment>
<gene>
    <name evidence="12 14" type="primary">moaA</name>
    <name evidence="14" type="ORF">JCM14722_24980</name>
</gene>
<keyword evidence="8 12" id="KW-0342">GTP-binding</keyword>
<dbReference type="InterPro" id="IPR050105">
    <property type="entry name" value="MoCo_biosynth_MoaA/MoaC"/>
</dbReference>
<evidence type="ECO:0000256" key="1">
    <source>
        <dbReference type="ARBA" id="ARBA00012167"/>
    </source>
</evidence>
<comment type="subunit">
    <text evidence="12">Monomer and homodimer.</text>
</comment>
<dbReference type="Pfam" id="PF04055">
    <property type="entry name" value="Radical_SAM"/>
    <property type="match status" value="1"/>
</dbReference>
<evidence type="ECO:0000256" key="11">
    <source>
        <dbReference type="ARBA" id="ARBA00048697"/>
    </source>
</evidence>
<dbReference type="SFLD" id="SFLDG01383">
    <property type="entry name" value="cyclic_pyranopterin_phosphate"/>
    <property type="match status" value="1"/>
</dbReference>
<feature type="binding site" evidence="12">
    <location>
        <position position="66"/>
    </location>
    <ligand>
        <name>GTP</name>
        <dbReference type="ChEBI" id="CHEBI:37565"/>
    </ligand>
</feature>
<dbReference type="InterPro" id="IPR013483">
    <property type="entry name" value="MoaA"/>
</dbReference>
<feature type="binding site" evidence="12">
    <location>
        <position position="70"/>
    </location>
    <ligand>
        <name>S-adenosyl-L-methionine</name>
        <dbReference type="ChEBI" id="CHEBI:59789"/>
    </ligand>
</feature>
<feature type="binding site" evidence="12">
    <location>
        <position position="31"/>
    </location>
    <ligand>
        <name>[4Fe-4S] cluster</name>
        <dbReference type="ChEBI" id="CHEBI:49883"/>
        <label>1</label>
        <note>4Fe-4S-S-AdoMet</note>
    </ligand>
</feature>
<comment type="catalytic activity">
    <reaction evidence="11 12">
        <text>GTP + AH2 + S-adenosyl-L-methionine = (8S)-3',8-cyclo-7,8-dihydroguanosine 5'-triphosphate + 5'-deoxyadenosine + L-methionine + A + H(+)</text>
        <dbReference type="Rhea" id="RHEA:49576"/>
        <dbReference type="ChEBI" id="CHEBI:13193"/>
        <dbReference type="ChEBI" id="CHEBI:15378"/>
        <dbReference type="ChEBI" id="CHEBI:17319"/>
        <dbReference type="ChEBI" id="CHEBI:17499"/>
        <dbReference type="ChEBI" id="CHEBI:37565"/>
        <dbReference type="ChEBI" id="CHEBI:57844"/>
        <dbReference type="ChEBI" id="CHEBI:59789"/>
        <dbReference type="ChEBI" id="CHEBI:131766"/>
        <dbReference type="EC" id="4.1.99.22"/>
    </reaction>
</comment>
<dbReference type="NCBIfam" id="TIGR02666">
    <property type="entry name" value="moaA"/>
    <property type="match status" value="1"/>
</dbReference>
<dbReference type="HAMAP" id="MF_01225_B">
    <property type="entry name" value="MoaA_B"/>
    <property type="match status" value="1"/>
</dbReference>
<evidence type="ECO:0000256" key="6">
    <source>
        <dbReference type="ARBA" id="ARBA00023004"/>
    </source>
</evidence>
<evidence type="ECO:0000256" key="12">
    <source>
        <dbReference type="HAMAP-Rule" id="MF_01225"/>
    </source>
</evidence>
<evidence type="ECO:0000256" key="8">
    <source>
        <dbReference type="ARBA" id="ARBA00023134"/>
    </source>
</evidence>
<feature type="binding site" evidence="12">
    <location>
        <position position="257"/>
    </location>
    <ligand>
        <name>[4Fe-4S] cluster</name>
        <dbReference type="ChEBI" id="CHEBI:49883"/>
        <label>2</label>
        <note>4Fe-4S-substrate</note>
    </ligand>
</feature>
<evidence type="ECO:0000313" key="14">
    <source>
        <dbReference type="EMBL" id="BDQ34956.1"/>
    </source>
</evidence>
<evidence type="ECO:0000256" key="7">
    <source>
        <dbReference type="ARBA" id="ARBA00023014"/>
    </source>
</evidence>
<dbReference type="PANTHER" id="PTHR22960">
    <property type="entry name" value="MOLYBDOPTERIN COFACTOR SYNTHESIS PROTEIN A"/>
    <property type="match status" value="1"/>
</dbReference>
<evidence type="ECO:0000256" key="5">
    <source>
        <dbReference type="ARBA" id="ARBA00022741"/>
    </source>
</evidence>
<keyword evidence="4 12" id="KW-0479">Metal-binding</keyword>
<dbReference type="InterPro" id="IPR013785">
    <property type="entry name" value="Aldolase_TIM"/>
</dbReference>
<dbReference type="SMART" id="SM00729">
    <property type="entry name" value="Elp3"/>
    <property type="match status" value="1"/>
</dbReference>
<feature type="domain" description="Radical SAM core" evidence="13">
    <location>
        <begin position="8"/>
        <end position="221"/>
    </location>
</feature>
<organism evidence="14 15">
    <name type="scientific">Pseudodesulfovibrio portus</name>
    <dbReference type="NCBI Taxonomy" id="231439"/>
    <lineage>
        <taxon>Bacteria</taxon>
        <taxon>Pseudomonadati</taxon>
        <taxon>Thermodesulfobacteriota</taxon>
        <taxon>Desulfovibrionia</taxon>
        <taxon>Desulfovibrionales</taxon>
        <taxon>Desulfovibrionaceae</taxon>
    </lineage>
</organism>
<dbReference type="Proteomes" id="UP001061361">
    <property type="component" value="Chromosome"/>
</dbReference>
<evidence type="ECO:0000259" key="13">
    <source>
        <dbReference type="PROSITE" id="PS51918"/>
    </source>
</evidence>
<feature type="binding site" evidence="12">
    <location>
        <position position="157"/>
    </location>
    <ligand>
        <name>GTP</name>
        <dbReference type="ChEBI" id="CHEBI:37565"/>
    </ligand>
</feature>
<dbReference type="InterPro" id="IPR010505">
    <property type="entry name" value="MoaA_twitch"/>
</dbReference>
<feature type="binding site" evidence="12">
    <location>
        <position position="274"/>
    </location>
    <ligand>
        <name>[4Fe-4S] cluster</name>
        <dbReference type="ChEBI" id="CHEBI:49883"/>
        <label>2</label>
        <note>4Fe-4S-substrate</note>
    </ligand>
</feature>
<dbReference type="SFLD" id="SFLDG01386">
    <property type="entry name" value="main_SPASM_domain-containing"/>
    <property type="match status" value="1"/>
</dbReference>
<feature type="binding site" evidence="12">
    <location>
        <position position="121"/>
    </location>
    <ligand>
        <name>S-adenosyl-L-methionine</name>
        <dbReference type="ChEBI" id="CHEBI:59789"/>
    </ligand>
</feature>